<reference evidence="1" key="1">
    <citation type="journal article" date="2015" name="Nature">
        <title>Complex archaea that bridge the gap between prokaryotes and eukaryotes.</title>
        <authorList>
            <person name="Spang A."/>
            <person name="Saw J.H."/>
            <person name="Jorgensen S.L."/>
            <person name="Zaremba-Niedzwiedzka K."/>
            <person name="Martijn J."/>
            <person name="Lind A.E."/>
            <person name="van Eijk R."/>
            <person name="Schleper C."/>
            <person name="Guy L."/>
            <person name="Ettema T.J."/>
        </authorList>
    </citation>
    <scope>NUCLEOTIDE SEQUENCE</scope>
</reference>
<evidence type="ECO:0008006" key="2">
    <source>
        <dbReference type="Google" id="ProtNLM"/>
    </source>
</evidence>
<name>A0A0F9DAE5_9ZZZZ</name>
<protein>
    <recommendedName>
        <fullName evidence="2">Glycosyltransferase 2-like domain-containing protein</fullName>
    </recommendedName>
</protein>
<proteinExistence type="predicted"/>
<accession>A0A0F9DAE5</accession>
<dbReference type="InterPro" id="IPR029044">
    <property type="entry name" value="Nucleotide-diphossugar_trans"/>
</dbReference>
<sequence>MEKIAIGLVCWIDKTSQLPELQRCLDSLTDFYPVIVVNGKWNDIEGDSPRSIPEAIELIGSYSNVIYIESPNQPEFINRNKYLIQATKMDCNYLIWVDSDEYVELTNGYDELVEEVNYIFTEEPDKYTFLVNFYDVRMGGACWKKRGVRYPAFSRHRNRHNELWFVDKQILKYPAKAPPSLIIHQDKSYRSLERAFI</sequence>
<feature type="non-terminal residue" evidence="1">
    <location>
        <position position="197"/>
    </location>
</feature>
<dbReference type="AlphaFoldDB" id="A0A0F9DAE5"/>
<organism evidence="1">
    <name type="scientific">marine sediment metagenome</name>
    <dbReference type="NCBI Taxonomy" id="412755"/>
    <lineage>
        <taxon>unclassified sequences</taxon>
        <taxon>metagenomes</taxon>
        <taxon>ecological metagenomes</taxon>
    </lineage>
</organism>
<dbReference type="EMBL" id="LAZR01029750">
    <property type="protein sequence ID" value="KKL58649.1"/>
    <property type="molecule type" value="Genomic_DNA"/>
</dbReference>
<evidence type="ECO:0000313" key="1">
    <source>
        <dbReference type="EMBL" id="KKL58649.1"/>
    </source>
</evidence>
<comment type="caution">
    <text evidence="1">The sequence shown here is derived from an EMBL/GenBank/DDBJ whole genome shotgun (WGS) entry which is preliminary data.</text>
</comment>
<dbReference type="SUPFAM" id="SSF53448">
    <property type="entry name" value="Nucleotide-diphospho-sugar transferases"/>
    <property type="match status" value="1"/>
</dbReference>
<gene>
    <name evidence="1" type="ORF">LCGC14_2223280</name>
</gene>